<evidence type="ECO:0000313" key="14">
    <source>
        <dbReference type="EMBL" id="KAK9807269.1"/>
    </source>
</evidence>
<gene>
    <name evidence="14" type="ORF">WJX73_006090</name>
</gene>
<keyword evidence="3" id="KW-0813">Transport</keyword>
<dbReference type="InterPro" id="IPR000595">
    <property type="entry name" value="cNMP-bd_dom"/>
</dbReference>
<keyword evidence="9 12" id="KW-0472">Membrane</keyword>
<reference evidence="14 15" key="1">
    <citation type="journal article" date="2024" name="Nat. Commun.">
        <title>Phylogenomics reveals the evolutionary origins of lichenization in chlorophyte algae.</title>
        <authorList>
            <person name="Puginier C."/>
            <person name="Libourel C."/>
            <person name="Otte J."/>
            <person name="Skaloud P."/>
            <person name="Haon M."/>
            <person name="Grisel S."/>
            <person name="Petersen M."/>
            <person name="Berrin J.G."/>
            <person name="Delaux P.M."/>
            <person name="Dal Grande F."/>
            <person name="Keller J."/>
        </authorList>
    </citation>
    <scope>NUCLEOTIDE SEQUENCE [LARGE SCALE GENOMIC DNA]</scope>
    <source>
        <strain evidence="14 15">SAG 2036</strain>
    </source>
</reference>
<dbReference type="PROSITE" id="PS50042">
    <property type="entry name" value="CNMP_BINDING_3"/>
    <property type="match status" value="1"/>
</dbReference>
<dbReference type="InterPro" id="IPR005821">
    <property type="entry name" value="Ion_trans_dom"/>
</dbReference>
<comment type="similarity">
    <text evidence="2">Belongs to the potassium channel family. Plant (TC 1.A.1.4) subfamily.</text>
</comment>
<dbReference type="InterPro" id="IPR045319">
    <property type="entry name" value="KAT/AKT"/>
</dbReference>
<feature type="transmembrane region" description="Helical" evidence="12">
    <location>
        <begin position="375"/>
        <end position="391"/>
    </location>
</feature>
<dbReference type="GO" id="GO:0034702">
    <property type="term" value="C:monoatomic ion channel complex"/>
    <property type="evidence" value="ECO:0007669"/>
    <property type="project" value="UniProtKB-KW"/>
</dbReference>
<dbReference type="InterPro" id="IPR014710">
    <property type="entry name" value="RmlC-like_jellyroll"/>
</dbReference>
<feature type="domain" description="Cyclic nucleotide-binding" evidence="13">
    <location>
        <begin position="510"/>
        <end position="630"/>
    </location>
</feature>
<keyword evidence="10" id="KW-0407">Ion channel</keyword>
<keyword evidence="15" id="KW-1185">Reference proteome</keyword>
<keyword evidence="6" id="KW-0851">Voltage-gated channel</keyword>
<name>A0AAW1PHH6_9CHLO</name>
<protein>
    <recommendedName>
        <fullName evidence="13">Cyclic nucleotide-binding domain-containing protein</fullName>
    </recommendedName>
</protein>
<evidence type="ECO:0000256" key="1">
    <source>
        <dbReference type="ARBA" id="ARBA00004141"/>
    </source>
</evidence>
<dbReference type="PANTHER" id="PTHR45743">
    <property type="entry name" value="POTASSIUM CHANNEL AKT1"/>
    <property type="match status" value="1"/>
</dbReference>
<dbReference type="GO" id="GO:0005249">
    <property type="term" value="F:voltage-gated potassium channel activity"/>
    <property type="evidence" value="ECO:0007669"/>
    <property type="project" value="InterPro"/>
</dbReference>
<dbReference type="Gene3D" id="1.10.287.70">
    <property type="match status" value="1"/>
</dbReference>
<evidence type="ECO:0000256" key="7">
    <source>
        <dbReference type="ARBA" id="ARBA00022989"/>
    </source>
</evidence>
<dbReference type="Gene3D" id="1.10.287.630">
    <property type="entry name" value="Helix hairpin bin"/>
    <property type="match status" value="1"/>
</dbReference>
<feature type="transmembrane region" description="Helical" evidence="12">
    <location>
        <begin position="226"/>
        <end position="251"/>
    </location>
</feature>
<evidence type="ECO:0000256" key="6">
    <source>
        <dbReference type="ARBA" id="ARBA00022882"/>
    </source>
</evidence>
<dbReference type="AlphaFoldDB" id="A0AAW1PHH6"/>
<evidence type="ECO:0000313" key="15">
    <source>
        <dbReference type="Proteomes" id="UP001465755"/>
    </source>
</evidence>
<dbReference type="CDD" id="cd00038">
    <property type="entry name" value="CAP_ED"/>
    <property type="match status" value="1"/>
</dbReference>
<evidence type="ECO:0000256" key="3">
    <source>
        <dbReference type="ARBA" id="ARBA00022448"/>
    </source>
</evidence>
<evidence type="ECO:0000256" key="10">
    <source>
        <dbReference type="ARBA" id="ARBA00023303"/>
    </source>
</evidence>
<sequence>MVLDGGLVARPRLCSCAEATPRDSLWPHDTPGTETTGLGHHGHSNSTEESPLTGALILRKGSLTQAQWGKYLSEDFSGSSQSSGLQNGSKVQNGRQDNAIKLRGKGSKDAFKRVFTRDIEDGDGITVRRFPRSVFGLPLLTPLARWYGWWSNWILFLDATYTAFLVPILVGFQVSDVNFSWGCYVDLIAGAFYFVELMLGFHIGFIGTYNGQQRLIMDGPGIARYYFFKGSCFTDMLAVVAWVAQIILIIISQTGGQLESSVVTSYQIIRVLRLMRFMSLLKRLYATAVAASSAMLPGLNITHAEANFFNLIYGGSVLASFLACLWNFTAQAENYDQTWMNYYGPFIRQYGDDYENTNGALNASSPGDIPGAHRYLISLYYVVVTIGTIGYGDILPANSTEVFISLIIILIGLVFFGLLLGAIATSLQNLSKDARKATLFRQRMENVDKWMDQRHLPKKLRRQISKYYAEEWLVRTETTEEVNIMDEVPQTIRKGISLQINLPLFEKLGIFHDFPVSLQIAIAGMMYPMQVMPGMELCDEDDPADCLWLLHDGELSARPSNGAAATLKAPALIGQAAILQEQADMYYLRPCSYRAHSACLLWELPMRDLLPLLRQHPHLYAKASQQALPSHLFDYLAISPAHYNEVSNTDVNAAVPGVDASFNGQQMAQNGGGDMNPPTSPFATNGGIPSNNDRSMRGGGLRPVKSMGSKPSGGFKTMNTWNSLLRHPSFDSFPIWGTITLRSSLFTRGQEPTAVSARMLLDRYSDVSRWLRGLSPISGKLTGHFEGLASGPGLDPEML</sequence>
<dbReference type="PRINTS" id="PR01463">
    <property type="entry name" value="EAGCHANLFMLY"/>
</dbReference>
<feature type="transmembrane region" description="Helical" evidence="12">
    <location>
        <begin position="184"/>
        <end position="206"/>
    </location>
</feature>
<proteinExistence type="inferred from homology"/>
<evidence type="ECO:0000256" key="5">
    <source>
        <dbReference type="ARBA" id="ARBA00022826"/>
    </source>
</evidence>
<feature type="transmembrane region" description="Helical" evidence="12">
    <location>
        <begin position="311"/>
        <end position="330"/>
    </location>
</feature>
<evidence type="ECO:0000259" key="13">
    <source>
        <dbReference type="PROSITE" id="PS50042"/>
    </source>
</evidence>
<keyword evidence="5" id="KW-0631">Potassium channel</keyword>
<dbReference type="Pfam" id="PF00027">
    <property type="entry name" value="cNMP_binding"/>
    <property type="match status" value="1"/>
</dbReference>
<evidence type="ECO:0000256" key="2">
    <source>
        <dbReference type="ARBA" id="ARBA00007929"/>
    </source>
</evidence>
<keyword evidence="5" id="KW-0630">Potassium</keyword>
<feature type="region of interest" description="Disordered" evidence="11">
    <location>
        <begin position="21"/>
        <end position="50"/>
    </location>
</feature>
<organism evidence="14 15">
    <name type="scientific">Symbiochloris irregularis</name>
    <dbReference type="NCBI Taxonomy" id="706552"/>
    <lineage>
        <taxon>Eukaryota</taxon>
        <taxon>Viridiplantae</taxon>
        <taxon>Chlorophyta</taxon>
        <taxon>core chlorophytes</taxon>
        <taxon>Trebouxiophyceae</taxon>
        <taxon>Trebouxiales</taxon>
        <taxon>Trebouxiaceae</taxon>
        <taxon>Symbiochloris</taxon>
    </lineage>
</organism>
<dbReference type="SUPFAM" id="SSF81324">
    <property type="entry name" value="Voltage-gated potassium channels"/>
    <property type="match status" value="1"/>
</dbReference>
<evidence type="ECO:0000256" key="11">
    <source>
        <dbReference type="SAM" id="MobiDB-lite"/>
    </source>
</evidence>
<feature type="transmembrane region" description="Helical" evidence="12">
    <location>
        <begin position="153"/>
        <end position="172"/>
    </location>
</feature>
<keyword evidence="8" id="KW-0406">Ion transport</keyword>
<dbReference type="InterPro" id="IPR003938">
    <property type="entry name" value="K_chnl_volt-dep_EAG/ELK/ERG"/>
</dbReference>
<accession>A0AAW1PHH6</accession>
<feature type="transmembrane region" description="Helical" evidence="12">
    <location>
        <begin position="403"/>
        <end position="427"/>
    </location>
</feature>
<dbReference type="PANTHER" id="PTHR45743:SF2">
    <property type="entry name" value="POTASSIUM CHANNEL AKT1"/>
    <property type="match status" value="1"/>
</dbReference>
<dbReference type="InterPro" id="IPR018490">
    <property type="entry name" value="cNMP-bd_dom_sf"/>
</dbReference>
<evidence type="ECO:0000256" key="9">
    <source>
        <dbReference type="ARBA" id="ARBA00023136"/>
    </source>
</evidence>
<feature type="compositionally biased region" description="Low complexity" evidence="11">
    <location>
        <begin position="79"/>
        <end position="89"/>
    </location>
</feature>
<dbReference type="Gene3D" id="2.60.120.10">
    <property type="entry name" value="Jelly Rolls"/>
    <property type="match status" value="1"/>
</dbReference>
<feature type="region of interest" description="Disordered" evidence="11">
    <location>
        <begin position="79"/>
        <end position="99"/>
    </location>
</feature>
<evidence type="ECO:0000256" key="4">
    <source>
        <dbReference type="ARBA" id="ARBA00022692"/>
    </source>
</evidence>
<comment type="caution">
    <text evidence="14">The sequence shown here is derived from an EMBL/GenBank/DDBJ whole genome shotgun (WGS) entry which is preliminary data.</text>
</comment>
<keyword evidence="7 12" id="KW-1133">Transmembrane helix</keyword>
<dbReference type="EMBL" id="JALJOQ010000032">
    <property type="protein sequence ID" value="KAK9807269.1"/>
    <property type="molecule type" value="Genomic_DNA"/>
</dbReference>
<dbReference type="Proteomes" id="UP001465755">
    <property type="component" value="Unassembled WGS sequence"/>
</dbReference>
<feature type="transmembrane region" description="Helical" evidence="12">
    <location>
        <begin position="280"/>
        <end position="299"/>
    </location>
</feature>
<keyword evidence="5" id="KW-0633">Potassium transport</keyword>
<evidence type="ECO:0000256" key="12">
    <source>
        <dbReference type="SAM" id="Phobius"/>
    </source>
</evidence>
<dbReference type="Pfam" id="PF00520">
    <property type="entry name" value="Ion_trans"/>
    <property type="match status" value="1"/>
</dbReference>
<evidence type="ECO:0000256" key="8">
    <source>
        <dbReference type="ARBA" id="ARBA00023065"/>
    </source>
</evidence>
<dbReference type="SUPFAM" id="SSF51206">
    <property type="entry name" value="cAMP-binding domain-like"/>
    <property type="match status" value="1"/>
</dbReference>
<keyword evidence="4 12" id="KW-0812">Transmembrane</keyword>
<comment type="subcellular location">
    <subcellularLocation>
        <location evidence="1">Membrane</location>
        <topology evidence="1">Multi-pass membrane protein</topology>
    </subcellularLocation>
</comment>